<dbReference type="SMART" id="SM00595">
    <property type="entry name" value="MADF"/>
    <property type="match status" value="1"/>
</dbReference>
<evidence type="ECO:0000313" key="2">
    <source>
        <dbReference type="EMBL" id="KMQ86011.1"/>
    </source>
</evidence>
<dbReference type="PaxDb" id="67767-A0A0J7K749"/>
<dbReference type="GO" id="GO:0006357">
    <property type="term" value="P:regulation of transcription by RNA polymerase II"/>
    <property type="evidence" value="ECO:0007669"/>
    <property type="project" value="TreeGrafter"/>
</dbReference>
<dbReference type="AlphaFoldDB" id="A0A0J7K749"/>
<dbReference type="InterPro" id="IPR006578">
    <property type="entry name" value="MADF-dom"/>
</dbReference>
<dbReference type="InterPro" id="IPR039353">
    <property type="entry name" value="TF_Adf1"/>
</dbReference>
<dbReference type="GO" id="GO:0005667">
    <property type="term" value="C:transcription regulator complex"/>
    <property type="evidence" value="ECO:0007669"/>
    <property type="project" value="TreeGrafter"/>
</dbReference>
<reference evidence="2 3" key="1">
    <citation type="submission" date="2015-04" db="EMBL/GenBank/DDBJ databases">
        <title>Lasius niger genome sequencing.</title>
        <authorList>
            <person name="Konorov E.A."/>
            <person name="Nikitin M.A."/>
            <person name="Kirill M.V."/>
            <person name="Chang P."/>
        </authorList>
    </citation>
    <scope>NUCLEOTIDE SEQUENCE [LARGE SCALE GENOMIC DNA]</scope>
    <source>
        <tissue evidence="2">Whole</tissue>
    </source>
</reference>
<sequence>MAPKKNLFTNELDFCLVEEVERRLMLWDCTIDIYRRNDLKSNAWDQVAKALGPNFTSDSVADRWKNIKQTFMINHKKVRESKNKCSGADADGIYVPKWHLYKKLLFLEKACVQAESSSNLPVVQSQQALYQSTESVLPIYYDENLHAFSMIPDDDNPDNNLQPMSEGTTTSVVSASCPMPISPVTNSSTSSSLISFPSASSANSSRLVTSPVTVPPPRPASVPCNNLYENRGTKRNRSTAIMEEAINLMQKASQPLPPPSQEDDADIFGNLVATRLRGLEKDKRKQCENKILMILTEF</sequence>
<accession>A0A0J7K749</accession>
<dbReference type="PROSITE" id="PS51029">
    <property type="entry name" value="MADF"/>
    <property type="match status" value="1"/>
</dbReference>
<dbReference type="GO" id="GO:0005634">
    <property type="term" value="C:nucleus"/>
    <property type="evidence" value="ECO:0007669"/>
    <property type="project" value="TreeGrafter"/>
</dbReference>
<gene>
    <name evidence="2" type="ORF">RF55_15140</name>
</gene>
<proteinExistence type="predicted"/>
<dbReference type="PANTHER" id="PTHR12243:SF67">
    <property type="entry name" value="COREPRESSOR OF PANGOLIN, ISOFORM A-RELATED"/>
    <property type="match status" value="1"/>
</dbReference>
<dbReference type="EMBL" id="LBMM01012757">
    <property type="protein sequence ID" value="KMQ86011.1"/>
    <property type="molecule type" value="Genomic_DNA"/>
</dbReference>
<evidence type="ECO:0000313" key="3">
    <source>
        <dbReference type="Proteomes" id="UP000036403"/>
    </source>
</evidence>
<dbReference type="Proteomes" id="UP000036403">
    <property type="component" value="Unassembled WGS sequence"/>
</dbReference>
<evidence type="ECO:0000259" key="1">
    <source>
        <dbReference type="PROSITE" id="PS51029"/>
    </source>
</evidence>
<protein>
    <recommendedName>
        <fullName evidence="1">MADF domain-containing protein</fullName>
    </recommendedName>
</protein>
<feature type="domain" description="MADF" evidence="1">
    <location>
        <begin position="15"/>
        <end position="112"/>
    </location>
</feature>
<dbReference type="PANTHER" id="PTHR12243">
    <property type="entry name" value="MADF DOMAIN TRANSCRIPTION FACTOR"/>
    <property type="match status" value="1"/>
</dbReference>
<name>A0A0J7K749_LASNI</name>
<dbReference type="OrthoDB" id="7555214at2759"/>
<dbReference type="Pfam" id="PF10545">
    <property type="entry name" value="MADF_DNA_bdg"/>
    <property type="match status" value="1"/>
</dbReference>
<organism evidence="2 3">
    <name type="scientific">Lasius niger</name>
    <name type="common">Black garden ant</name>
    <dbReference type="NCBI Taxonomy" id="67767"/>
    <lineage>
        <taxon>Eukaryota</taxon>
        <taxon>Metazoa</taxon>
        <taxon>Ecdysozoa</taxon>
        <taxon>Arthropoda</taxon>
        <taxon>Hexapoda</taxon>
        <taxon>Insecta</taxon>
        <taxon>Pterygota</taxon>
        <taxon>Neoptera</taxon>
        <taxon>Endopterygota</taxon>
        <taxon>Hymenoptera</taxon>
        <taxon>Apocrita</taxon>
        <taxon>Aculeata</taxon>
        <taxon>Formicoidea</taxon>
        <taxon>Formicidae</taxon>
        <taxon>Formicinae</taxon>
        <taxon>Lasius</taxon>
        <taxon>Lasius</taxon>
    </lineage>
</organism>
<comment type="caution">
    <text evidence="2">The sequence shown here is derived from an EMBL/GenBank/DDBJ whole genome shotgun (WGS) entry which is preliminary data.</text>
</comment>
<keyword evidence="3" id="KW-1185">Reference proteome</keyword>